<gene>
    <name evidence="2" type="ORF">DU504_03360</name>
</gene>
<name>A0A368NAX4_9EURY</name>
<dbReference type="EMBL" id="QPHM01000001">
    <property type="protein sequence ID" value="RCU46429.1"/>
    <property type="molecule type" value="Genomic_DNA"/>
</dbReference>
<protein>
    <submittedName>
        <fullName evidence="2">Uncharacterized protein</fullName>
    </submittedName>
</protein>
<evidence type="ECO:0000256" key="1">
    <source>
        <dbReference type="SAM" id="MobiDB-lite"/>
    </source>
</evidence>
<comment type="caution">
    <text evidence="2">The sequence shown here is derived from an EMBL/GenBank/DDBJ whole genome shotgun (WGS) entry which is preliminary data.</text>
</comment>
<evidence type="ECO:0000313" key="2">
    <source>
        <dbReference type="EMBL" id="RCU46429.1"/>
    </source>
</evidence>
<dbReference type="AlphaFoldDB" id="A0A368NAX4"/>
<sequence>MCDHPDGVAARTRERVAGCDRGRDAGRPACPTSAQRGTGNEPPHRPATTAVLDTALERL</sequence>
<dbReference type="Proteomes" id="UP000252189">
    <property type="component" value="Unassembled WGS sequence"/>
</dbReference>
<proteinExistence type="predicted"/>
<accession>A0A368NAX4</accession>
<evidence type="ECO:0000313" key="3">
    <source>
        <dbReference type="Proteomes" id="UP000252189"/>
    </source>
</evidence>
<reference evidence="2 3" key="1">
    <citation type="submission" date="2018-07" db="EMBL/GenBank/DDBJ databases">
        <title>Genome sequences of Haloplanus salinus JCM 18368T.</title>
        <authorList>
            <person name="Kim Y.B."/>
            <person name="Roh S.W."/>
        </authorList>
    </citation>
    <scope>NUCLEOTIDE SEQUENCE [LARGE SCALE GENOMIC DNA]</scope>
    <source>
        <strain evidence="2 3">JCM 18368</strain>
    </source>
</reference>
<feature type="region of interest" description="Disordered" evidence="1">
    <location>
        <begin position="1"/>
        <end position="59"/>
    </location>
</feature>
<organism evidence="2 3">
    <name type="scientific">Haloplanus salinus</name>
    <dbReference type="NCBI Taxonomy" id="1126245"/>
    <lineage>
        <taxon>Archaea</taxon>
        <taxon>Methanobacteriati</taxon>
        <taxon>Methanobacteriota</taxon>
        <taxon>Stenosarchaea group</taxon>
        <taxon>Halobacteria</taxon>
        <taxon>Halobacteriales</taxon>
        <taxon>Haloferacaceae</taxon>
        <taxon>Haloplanus</taxon>
    </lineage>
</organism>
<feature type="compositionally biased region" description="Basic and acidic residues" evidence="1">
    <location>
        <begin position="1"/>
        <end position="26"/>
    </location>
</feature>
<keyword evidence="3" id="KW-1185">Reference proteome</keyword>